<feature type="transmembrane region" description="Helical" evidence="7">
    <location>
        <begin position="138"/>
        <end position="160"/>
    </location>
</feature>
<evidence type="ECO:0000256" key="6">
    <source>
        <dbReference type="SAM" id="MobiDB-lite"/>
    </source>
</evidence>
<evidence type="ECO:0000256" key="3">
    <source>
        <dbReference type="ARBA" id="ARBA00022692"/>
    </source>
</evidence>
<evidence type="ECO:0000256" key="5">
    <source>
        <dbReference type="ARBA" id="ARBA00023136"/>
    </source>
</evidence>
<accession>A0AA40APG1</accession>
<evidence type="ECO:0000256" key="7">
    <source>
        <dbReference type="SAM" id="Phobius"/>
    </source>
</evidence>
<keyword evidence="3 7" id="KW-0812">Transmembrane</keyword>
<dbReference type="GO" id="GO:0022857">
    <property type="term" value="F:transmembrane transporter activity"/>
    <property type="evidence" value="ECO:0007669"/>
    <property type="project" value="InterPro"/>
</dbReference>
<feature type="transmembrane region" description="Helical" evidence="7">
    <location>
        <begin position="108"/>
        <end position="126"/>
    </location>
</feature>
<sequence length="381" mass="39886">MSAIEALPPAFLAFRSSTLFITFTVCLAIFTGILLYGLIIPDRVQHWTAILLACYNVALCLGSPLAGLYADHTAPRRLPPLAGLLALAGATVLLCLGRTIAVLVVGRLLLGLSAAIVWSVGLALLVDMMGQDAGYAMGWVSIAMLVALLISPVIGGAVYAALGYCAVFHIAFGVICCDIALRLVLVEKKVARRWVVGGGSAADAASTPAPDDGVEAGTAQVGVEGASKPDTGDGVVVDVNSSGDSNPAADRRPPYLELIRFRRINASLLAADTFDWNSTAAGLVFICPMVPGFASPLVGKLADRYGAKWPTFAGFALTVPLLVCLRFVTDNTLEHKILLCALQTRHRGIWGLWTTCYVLGGTIGSLMAGYLNAGPGWATLT</sequence>
<dbReference type="InterPro" id="IPR011701">
    <property type="entry name" value="MFS"/>
</dbReference>
<comment type="caution">
    <text evidence="9">The sequence shown here is derived from an EMBL/GenBank/DDBJ whole genome shotgun (WGS) entry which is preliminary data.</text>
</comment>
<evidence type="ECO:0000259" key="8">
    <source>
        <dbReference type="PROSITE" id="PS50850"/>
    </source>
</evidence>
<dbReference type="InterPro" id="IPR036259">
    <property type="entry name" value="MFS_trans_sf"/>
</dbReference>
<name>A0AA40APG1_9PEZI</name>
<dbReference type="InterPro" id="IPR050930">
    <property type="entry name" value="MFS_Vesicular_Transporter"/>
</dbReference>
<evidence type="ECO:0000256" key="4">
    <source>
        <dbReference type="ARBA" id="ARBA00022989"/>
    </source>
</evidence>
<feature type="transmembrane region" description="Helical" evidence="7">
    <location>
        <begin position="12"/>
        <end position="40"/>
    </location>
</feature>
<dbReference type="PANTHER" id="PTHR23506:SF23">
    <property type="entry name" value="GH10249P"/>
    <property type="match status" value="1"/>
</dbReference>
<comment type="subcellular location">
    <subcellularLocation>
        <location evidence="1">Membrane</location>
        <topology evidence="1">Multi-pass membrane protein</topology>
    </subcellularLocation>
</comment>
<dbReference type="EMBL" id="JAUKUA010000003">
    <property type="protein sequence ID" value="KAK0719578.1"/>
    <property type="molecule type" value="Genomic_DNA"/>
</dbReference>
<keyword evidence="10" id="KW-1185">Reference proteome</keyword>
<dbReference type="Proteomes" id="UP001172102">
    <property type="component" value="Unassembled WGS sequence"/>
</dbReference>
<evidence type="ECO:0000256" key="1">
    <source>
        <dbReference type="ARBA" id="ARBA00004141"/>
    </source>
</evidence>
<feature type="transmembrane region" description="Helical" evidence="7">
    <location>
        <begin position="349"/>
        <end position="371"/>
    </location>
</feature>
<feature type="compositionally biased region" description="Low complexity" evidence="6">
    <location>
        <begin position="232"/>
        <end position="246"/>
    </location>
</feature>
<protein>
    <submittedName>
        <fullName evidence="9">Major facilitator superfamily domain-containing protein</fullName>
    </submittedName>
</protein>
<organism evidence="9 10">
    <name type="scientific">Lasiosphaeris hirsuta</name>
    <dbReference type="NCBI Taxonomy" id="260670"/>
    <lineage>
        <taxon>Eukaryota</taxon>
        <taxon>Fungi</taxon>
        <taxon>Dikarya</taxon>
        <taxon>Ascomycota</taxon>
        <taxon>Pezizomycotina</taxon>
        <taxon>Sordariomycetes</taxon>
        <taxon>Sordariomycetidae</taxon>
        <taxon>Sordariales</taxon>
        <taxon>Lasiosphaeriaceae</taxon>
        <taxon>Lasiosphaeris</taxon>
    </lineage>
</organism>
<dbReference type="PANTHER" id="PTHR23506">
    <property type="entry name" value="GH10249P"/>
    <property type="match status" value="1"/>
</dbReference>
<keyword evidence="4 7" id="KW-1133">Transmembrane helix</keyword>
<keyword evidence="2" id="KW-0813">Transport</keyword>
<evidence type="ECO:0000313" key="10">
    <source>
        <dbReference type="Proteomes" id="UP001172102"/>
    </source>
</evidence>
<dbReference type="AlphaFoldDB" id="A0AA40APG1"/>
<feature type="transmembrane region" description="Helical" evidence="7">
    <location>
        <begin position="311"/>
        <end position="328"/>
    </location>
</feature>
<feature type="domain" description="Major facilitator superfamily (MFS) profile" evidence="8">
    <location>
        <begin position="1"/>
        <end position="381"/>
    </location>
</feature>
<gene>
    <name evidence="9" type="ORF">B0H67DRAFT_599289</name>
</gene>
<evidence type="ECO:0000313" key="9">
    <source>
        <dbReference type="EMBL" id="KAK0719578.1"/>
    </source>
</evidence>
<feature type="region of interest" description="Disordered" evidence="6">
    <location>
        <begin position="223"/>
        <end position="249"/>
    </location>
</feature>
<reference evidence="9" key="1">
    <citation type="submission" date="2023-06" db="EMBL/GenBank/DDBJ databases">
        <title>Genome-scale phylogeny and comparative genomics of the fungal order Sordariales.</title>
        <authorList>
            <consortium name="Lawrence Berkeley National Laboratory"/>
            <person name="Hensen N."/>
            <person name="Bonometti L."/>
            <person name="Westerberg I."/>
            <person name="Brannstrom I.O."/>
            <person name="Guillou S."/>
            <person name="Cros-Aarteil S."/>
            <person name="Calhoun S."/>
            <person name="Haridas S."/>
            <person name="Kuo A."/>
            <person name="Mondo S."/>
            <person name="Pangilinan J."/>
            <person name="Riley R."/>
            <person name="Labutti K."/>
            <person name="Andreopoulos B."/>
            <person name="Lipzen A."/>
            <person name="Chen C."/>
            <person name="Yanf M."/>
            <person name="Daum C."/>
            <person name="Ng V."/>
            <person name="Clum A."/>
            <person name="Steindorff A."/>
            <person name="Ohm R."/>
            <person name="Martin F."/>
            <person name="Silar P."/>
            <person name="Natvig D."/>
            <person name="Lalanne C."/>
            <person name="Gautier V."/>
            <person name="Ament-Velasquez S.L."/>
            <person name="Kruys A."/>
            <person name="Hutchinson M.I."/>
            <person name="Powell A.J."/>
            <person name="Barry K."/>
            <person name="Miller A.N."/>
            <person name="Grigoriev I.V."/>
            <person name="Debuchy R."/>
            <person name="Gladieux P."/>
            <person name="Thoren M.H."/>
            <person name="Johannesson H."/>
        </authorList>
    </citation>
    <scope>NUCLEOTIDE SEQUENCE</scope>
    <source>
        <strain evidence="9">SMH4607-1</strain>
    </source>
</reference>
<keyword evidence="5 7" id="KW-0472">Membrane</keyword>
<dbReference type="PROSITE" id="PS50850">
    <property type="entry name" value="MFS"/>
    <property type="match status" value="1"/>
</dbReference>
<evidence type="ECO:0000256" key="2">
    <source>
        <dbReference type="ARBA" id="ARBA00022448"/>
    </source>
</evidence>
<feature type="transmembrane region" description="Helical" evidence="7">
    <location>
        <begin position="81"/>
        <end position="102"/>
    </location>
</feature>
<feature type="transmembrane region" description="Helical" evidence="7">
    <location>
        <begin position="46"/>
        <end position="69"/>
    </location>
</feature>
<feature type="transmembrane region" description="Helical" evidence="7">
    <location>
        <begin position="268"/>
        <end position="291"/>
    </location>
</feature>
<dbReference type="InterPro" id="IPR020846">
    <property type="entry name" value="MFS_dom"/>
</dbReference>
<dbReference type="GO" id="GO:0016020">
    <property type="term" value="C:membrane"/>
    <property type="evidence" value="ECO:0007669"/>
    <property type="project" value="UniProtKB-SubCell"/>
</dbReference>
<dbReference type="Pfam" id="PF07690">
    <property type="entry name" value="MFS_1"/>
    <property type="match status" value="1"/>
</dbReference>
<dbReference type="Gene3D" id="1.20.1250.20">
    <property type="entry name" value="MFS general substrate transporter like domains"/>
    <property type="match status" value="2"/>
</dbReference>
<proteinExistence type="predicted"/>
<dbReference type="SUPFAM" id="SSF103473">
    <property type="entry name" value="MFS general substrate transporter"/>
    <property type="match status" value="1"/>
</dbReference>